<dbReference type="PANTHER" id="PTHR42709:SF6">
    <property type="entry name" value="UNDECAPRENYL PHOSPHATE TRANSPORTER A"/>
    <property type="match status" value="1"/>
</dbReference>
<evidence type="ECO:0000313" key="8">
    <source>
        <dbReference type="EMBL" id="CAJ37783.1"/>
    </source>
</evidence>
<feature type="transmembrane region" description="Helical" evidence="6">
    <location>
        <begin position="142"/>
        <end position="162"/>
    </location>
</feature>
<feature type="domain" description="VTT" evidence="7">
    <location>
        <begin position="36"/>
        <end position="162"/>
    </location>
</feature>
<keyword evidence="3 6" id="KW-0812">Transmembrane</keyword>
<dbReference type="Pfam" id="PF09335">
    <property type="entry name" value="VTT_dom"/>
    <property type="match status" value="1"/>
</dbReference>
<evidence type="ECO:0000256" key="2">
    <source>
        <dbReference type="ARBA" id="ARBA00022475"/>
    </source>
</evidence>
<feature type="transmembrane region" description="Helical" evidence="6">
    <location>
        <begin position="174"/>
        <end position="195"/>
    </location>
</feature>
<dbReference type="GeneID" id="5143568"/>
<reference evidence="8 9" key="1">
    <citation type="journal article" date="2006" name="Science">
        <title>Genome of rice cluster I archaea -- the key methane producers in the rice rhizosphere.</title>
        <authorList>
            <person name="Erkel C."/>
            <person name="Kube M."/>
            <person name="Reinhardt R."/>
            <person name="Liesack W."/>
        </authorList>
    </citation>
    <scope>NUCLEOTIDE SEQUENCE [LARGE SCALE GENOMIC DNA]</scope>
    <source>
        <strain evidence="9">DSM 22066 / NBRC 105507 / MRE50</strain>
    </source>
</reference>
<keyword evidence="4 6" id="KW-1133">Transmembrane helix</keyword>
<dbReference type="STRING" id="351160.RCIX2744"/>
<accession>Q0W1G0</accession>
<protein>
    <recommendedName>
        <fullName evidence="7">VTT domain-containing protein</fullName>
    </recommendedName>
</protein>
<dbReference type="eggNOG" id="arCOG03117">
    <property type="taxonomic scope" value="Archaea"/>
</dbReference>
<dbReference type="Proteomes" id="UP000000663">
    <property type="component" value="Chromosome"/>
</dbReference>
<dbReference type="AlphaFoldDB" id="Q0W1G0"/>
<dbReference type="InterPro" id="IPR032816">
    <property type="entry name" value="VTT_dom"/>
</dbReference>
<feature type="transmembrane region" description="Helical" evidence="6">
    <location>
        <begin position="6"/>
        <end position="29"/>
    </location>
</feature>
<evidence type="ECO:0000259" key="7">
    <source>
        <dbReference type="Pfam" id="PF09335"/>
    </source>
</evidence>
<evidence type="ECO:0000256" key="1">
    <source>
        <dbReference type="ARBA" id="ARBA00004651"/>
    </source>
</evidence>
<dbReference type="PANTHER" id="PTHR42709">
    <property type="entry name" value="ALKALINE PHOSPHATASE LIKE PROTEIN"/>
    <property type="match status" value="1"/>
</dbReference>
<organism evidence="8 9">
    <name type="scientific">Methanocella arvoryzae (strain DSM 22066 / NBRC 105507 / MRE50)</name>
    <dbReference type="NCBI Taxonomy" id="351160"/>
    <lineage>
        <taxon>Archaea</taxon>
        <taxon>Methanobacteriati</taxon>
        <taxon>Methanobacteriota</taxon>
        <taxon>Stenosarchaea group</taxon>
        <taxon>Methanomicrobia</taxon>
        <taxon>Methanocellales</taxon>
        <taxon>Methanocellaceae</taxon>
        <taxon>Methanocella</taxon>
    </lineage>
</organism>
<feature type="transmembrane region" description="Helical" evidence="6">
    <location>
        <begin position="56"/>
        <end position="77"/>
    </location>
</feature>
<evidence type="ECO:0000256" key="4">
    <source>
        <dbReference type="ARBA" id="ARBA00022989"/>
    </source>
</evidence>
<dbReference type="OrthoDB" id="204088at2157"/>
<evidence type="ECO:0000256" key="3">
    <source>
        <dbReference type="ARBA" id="ARBA00022692"/>
    </source>
</evidence>
<dbReference type="GO" id="GO:0005886">
    <property type="term" value="C:plasma membrane"/>
    <property type="evidence" value="ECO:0007669"/>
    <property type="project" value="UniProtKB-SubCell"/>
</dbReference>
<evidence type="ECO:0000256" key="6">
    <source>
        <dbReference type="SAM" id="Phobius"/>
    </source>
</evidence>
<comment type="subcellular location">
    <subcellularLocation>
        <location evidence="1">Cell membrane</location>
        <topology evidence="1">Multi-pass membrane protein</topology>
    </subcellularLocation>
</comment>
<keyword evidence="5 6" id="KW-0472">Membrane</keyword>
<evidence type="ECO:0000256" key="5">
    <source>
        <dbReference type="ARBA" id="ARBA00023136"/>
    </source>
</evidence>
<sequence>MVLFEFLSKYIVDLICAFGYPGVVFLMTLESACMPVPSEIVMPFAGFAAQQGRLDFFWVGMAGSIGSLIGAVLSYAIGYYGGRPLLEKYGKYFFITKHEMDVADAWFKKYGARVIFISRLLPIFKTFISLPAGIARMDFKNFTIATFVGSVPWCFALAYSGVLLGENWSLIEEYWIYVDILTVLCVLVFLGYLGYKALKFKKISDAQKEARGIRSK</sequence>
<keyword evidence="9" id="KW-1185">Reference proteome</keyword>
<dbReference type="EMBL" id="AM114193">
    <property type="protein sequence ID" value="CAJ37783.1"/>
    <property type="molecule type" value="Genomic_DNA"/>
</dbReference>
<dbReference type="RefSeq" id="WP_012034805.1">
    <property type="nucleotide sequence ID" value="NC_009464.1"/>
</dbReference>
<gene>
    <name evidence="8" type="ORF">RCIX2744</name>
</gene>
<proteinExistence type="predicted"/>
<keyword evidence="2" id="KW-1003">Cell membrane</keyword>
<name>Q0W1G0_METAR</name>
<dbReference type="KEGG" id="rci:RCIX2744"/>
<dbReference type="InterPro" id="IPR051311">
    <property type="entry name" value="DedA_domain"/>
</dbReference>
<evidence type="ECO:0000313" key="9">
    <source>
        <dbReference type="Proteomes" id="UP000000663"/>
    </source>
</evidence>